<reference evidence="1 2" key="1">
    <citation type="journal article" date="2013" name="PLoS ONE">
        <title>Poles Apart: Arctic and Antarctic Octadecabacter strains Share High Genome Plasticity and a New Type of Xanthorhodopsin.</title>
        <authorList>
            <person name="Vollmers J."/>
            <person name="Voget S."/>
            <person name="Dietrich S."/>
            <person name="Gollnow K."/>
            <person name="Smits M."/>
            <person name="Meyer K."/>
            <person name="Brinkhoff T."/>
            <person name="Simon M."/>
            <person name="Daniel R."/>
        </authorList>
    </citation>
    <scope>NUCLEOTIDE SEQUENCE [LARGE SCALE GENOMIC DNA]</scope>
    <source>
        <strain evidence="1 2">307</strain>
    </source>
</reference>
<evidence type="ECO:0000313" key="2">
    <source>
        <dbReference type="Proteomes" id="UP000005307"/>
    </source>
</evidence>
<evidence type="ECO:0000313" key="1">
    <source>
        <dbReference type="EMBL" id="AGI65867.1"/>
    </source>
</evidence>
<dbReference type="SUPFAM" id="SSF46894">
    <property type="entry name" value="C-terminal effector domain of the bipartite response regulators"/>
    <property type="match status" value="1"/>
</dbReference>
<dbReference type="Proteomes" id="UP000005307">
    <property type="component" value="Chromosome"/>
</dbReference>
<accession>M9R0U2</accession>
<gene>
    <name evidence="1" type="ORF">OAN307_c00940</name>
</gene>
<name>M9R0U2_9RHOB</name>
<protein>
    <submittedName>
        <fullName evidence="1">Uncharacterized protein</fullName>
    </submittedName>
</protein>
<dbReference type="KEGG" id="oat:OAN307_c00940"/>
<proteinExistence type="predicted"/>
<dbReference type="InterPro" id="IPR016032">
    <property type="entry name" value="Sig_transdc_resp-reg_C-effctor"/>
</dbReference>
<keyword evidence="2" id="KW-1185">Reference proteome</keyword>
<dbReference type="RefSeq" id="WP_015497931.1">
    <property type="nucleotide sequence ID" value="NC_020911.1"/>
</dbReference>
<sequence>MKFQKSIHIEIGESDHIGQSLNISQTIDASAVAKPLKQKEAGRSPASIITDRNFSIISVSQSLWDLYGIEPLSLPSSLQEIVHAQEAAGWLTVSNSFNDHNNIDALIHKIESNQYFHDFHISLLGEVIDITHYIDFTSENIYFNYTPTGIIITHIPKVSREFRGLIALRDLTKLGMFPMPFGLGQPARWTCAPVICAPKSGKLIILDETKSFTDLKNIQNVKDLSLKIHDIIYYLDKDGQYASHVEQKGCKPLQLALKRQFFYAGGPSFIVGRVMRLSSGISEESILYKYPQFSSKEVEVICLLALGNTIKEAAAKAGKAQVTVSLQARSALLKSRERSLNALLAKIAYSSLW</sequence>
<organism evidence="1 2">
    <name type="scientific">Octadecabacter antarcticus 307</name>
    <dbReference type="NCBI Taxonomy" id="391626"/>
    <lineage>
        <taxon>Bacteria</taxon>
        <taxon>Pseudomonadati</taxon>
        <taxon>Pseudomonadota</taxon>
        <taxon>Alphaproteobacteria</taxon>
        <taxon>Rhodobacterales</taxon>
        <taxon>Roseobacteraceae</taxon>
        <taxon>Octadecabacter</taxon>
    </lineage>
</organism>
<dbReference type="AlphaFoldDB" id="M9R0U2"/>
<dbReference type="GO" id="GO:0003677">
    <property type="term" value="F:DNA binding"/>
    <property type="evidence" value="ECO:0007669"/>
    <property type="project" value="InterPro"/>
</dbReference>
<dbReference type="EMBL" id="CP003740">
    <property type="protein sequence ID" value="AGI65867.1"/>
    <property type="molecule type" value="Genomic_DNA"/>
</dbReference>
<dbReference type="GO" id="GO:0006355">
    <property type="term" value="P:regulation of DNA-templated transcription"/>
    <property type="evidence" value="ECO:0007669"/>
    <property type="project" value="InterPro"/>
</dbReference>
<dbReference type="HOGENOM" id="CLU_066853_0_0_5"/>